<evidence type="ECO:0000313" key="3">
    <source>
        <dbReference type="EMBL" id="KKM27298.1"/>
    </source>
</evidence>
<dbReference type="EMBL" id="LAZR01012348">
    <property type="protein sequence ID" value="KKM27298.1"/>
    <property type="molecule type" value="Genomic_DNA"/>
</dbReference>
<dbReference type="GO" id="GO:0003677">
    <property type="term" value="F:DNA binding"/>
    <property type="evidence" value="ECO:0007669"/>
    <property type="project" value="InterPro"/>
</dbReference>
<dbReference type="GO" id="GO:0006260">
    <property type="term" value="P:DNA replication"/>
    <property type="evidence" value="ECO:0007669"/>
    <property type="project" value="UniProtKB-KW"/>
</dbReference>
<organism evidence="3">
    <name type="scientific">marine sediment metagenome</name>
    <dbReference type="NCBI Taxonomy" id="412755"/>
    <lineage>
        <taxon>unclassified sequences</taxon>
        <taxon>metagenomes</taxon>
        <taxon>ecological metagenomes</taxon>
    </lineage>
</organism>
<proteinExistence type="predicted"/>
<gene>
    <name evidence="3" type="ORF">LCGC14_1576090</name>
</gene>
<evidence type="ECO:0000256" key="1">
    <source>
        <dbReference type="ARBA" id="ARBA00022705"/>
    </source>
</evidence>
<sequence>MDQRTRTMYVLDRTSDEFEGLGLYDEAAELRRIANKMDDCCRSPYVAINRDTSEIRIHEFRCKLRHCPYCGKLRANALSVKILPLIQKMNDVRRIDLTTKSNDLPIREQFRHIVKCFAELRKTDLWKAHFSKGFYSLEATHNTETDQWHPHIHIIVDGAYLKHSRLKKLWLEITGDSTIIWMKRCETQSKAVYYVNKYVTKTQDPTIVPDHRIAEWALALKGMRFVNLFGGLRHDKVNEEDELPKMDIHVYTPISQLSVAIAEGDPEAQHLWDQLIYHAEKGIPKLGDPSDEAREQDRRETIERLEAWLLPPPEPAPDKPTITPEDTALFDNSPRPHQV</sequence>
<protein>
    <recommendedName>
        <fullName evidence="4">Replication protein</fullName>
    </recommendedName>
</protein>
<reference evidence="3" key="1">
    <citation type="journal article" date="2015" name="Nature">
        <title>Complex archaea that bridge the gap between prokaryotes and eukaryotes.</title>
        <authorList>
            <person name="Spang A."/>
            <person name="Saw J.H."/>
            <person name="Jorgensen S.L."/>
            <person name="Zaremba-Niedzwiedzka K."/>
            <person name="Martijn J."/>
            <person name="Lind A.E."/>
            <person name="van Eijk R."/>
            <person name="Schleper C."/>
            <person name="Guy L."/>
            <person name="Ettema T.J."/>
        </authorList>
    </citation>
    <scope>NUCLEOTIDE SEQUENCE</scope>
</reference>
<dbReference type="Pfam" id="PF01446">
    <property type="entry name" value="Rep_1"/>
    <property type="match status" value="1"/>
</dbReference>
<keyword evidence="1" id="KW-0235">DNA replication</keyword>
<comment type="caution">
    <text evidence="3">The sequence shown here is derived from an EMBL/GenBank/DDBJ whole genome shotgun (WGS) entry which is preliminary data.</text>
</comment>
<name>A0A0F9KZ66_9ZZZZ</name>
<evidence type="ECO:0000256" key="2">
    <source>
        <dbReference type="SAM" id="MobiDB-lite"/>
    </source>
</evidence>
<evidence type="ECO:0008006" key="4">
    <source>
        <dbReference type="Google" id="ProtNLM"/>
    </source>
</evidence>
<dbReference type="InterPro" id="IPR000989">
    <property type="entry name" value="Rep"/>
</dbReference>
<accession>A0A0F9KZ66</accession>
<feature type="region of interest" description="Disordered" evidence="2">
    <location>
        <begin position="304"/>
        <end position="339"/>
    </location>
</feature>
<dbReference type="AlphaFoldDB" id="A0A0F9KZ66"/>